<evidence type="ECO:0000313" key="4">
    <source>
        <dbReference type="EMBL" id="KAH9827193.1"/>
    </source>
</evidence>
<feature type="signal peptide" evidence="3">
    <location>
        <begin position="1"/>
        <end position="19"/>
    </location>
</feature>
<accession>A0A9W7SRD9</accession>
<sequence length="78" mass="7374">MQFTAVVTSLLATAALASAQNATGYASPTSTGGPISYSNSTTNSSSPAYPTAASNGAAALFGSSALGLVVAGAAAFVL</sequence>
<gene>
    <name evidence="4" type="ORF">Tdes44962_MAKER03003</name>
</gene>
<feature type="compositionally biased region" description="Polar residues" evidence="1">
    <location>
        <begin position="23"/>
        <end position="33"/>
    </location>
</feature>
<organism evidence="4 5">
    <name type="scientific">Teratosphaeria destructans</name>
    <dbReference type="NCBI Taxonomy" id="418781"/>
    <lineage>
        <taxon>Eukaryota</taxon>
        <taxon>Fungi</taxon>
        <taxon>Dikarya</taxon>
        <taxon>Ascomycota</taxon>
        <taxon>Pezizomycotina</taxon>
        <taxon>Dothideomycetes</taxon>
        <taxon>Dothideomycetidae</taxon>
        <taxon>Mycosphaerellales</taxon>
        <taxon>Teratosphaeriaceae</taxon>
        <taxon>Teratosphaeria</taxon>
    </lineage>
</organism>
<evidence type="ECO:0000256" key="3">
    <source>
        <dbReference type="SAM" id="SignalP"/>
    </source>
</evidence>
<feature type="region of interest" description="Disordered" evidence="1">
    <location>
        <begin position="23"/>
        <end position="52"/>
    </location>
</feature>
<keyword evidence="3" id="KW-0732">Signal</keyword>
<evidence type="ECO:0000313" key="5">
    <source>
        <dbReference type="Proteomes" id="UP001138500"/>
    </source>
</evidence>
<dbReference type="AlphaFoldDB" id="A0A9W7SRD9"/>
<reference evidence="4 5" key="1">
    <citation type="journal article" date="2018" name="IMA Fungus">
        <title>IMA Genome-F 10: Nine draft genome sequences of Claviceps purpurea s.lat., including C. arundinis, C. humidiphila, and C. cf. spartinae, pseudomolecules for the pitch canker pathogen Fusarium circinatum, draft genome of Davidsoniella eucalypti, Grosmannia galeiformis, Quambalaria eucalypti, and Teratosphaeria destructans.</title>
        <authorList>
            <person name="Wingfield B.D."/>
            <person name="Liu M."/>
            <person name="Nguyen H.D."/>
            <person name="Lane F.A."/>
            <person name="Morgan S.W."/>
            <person name="De Vos L."/>
            <person name="Wilken P.M."/>
            <person name="Duong T.A."/>
            <person name="Aylward J."/>
            <person name="Coetzee M.P."/>
            <person name="Dadej K."/>
            <person name="De Beer Z.W."/>
            <person name="Findlay W."/>
            <person name="Havenga M."/>
            <person name="Kolarik M."/>
            <person name="Menzies J.G."/>
            <person name="Naidoo K."/>
            <person name="Pochopski O."/>
            <person name="Shoukouhi P."/>
            <person name="Santana Q.C."/>
            <person name="Seifert K.A."/>
            <person name="Soal N."/>
            <person name="Steenkamp E.T."/>
            <person name="Tatham C.T."/>
            <person name="van der Nest M.A."/>
            <person name="Wingfield M.J."/>
        </authorList>
    </citation>
    <scope>NUCLEOTIDE SEQUENCE [LARGE SCALE GENOMIC DNA]</scope>
    <source>
        <strain evidence="4">CMW44962</strain>
    </source>
</reference>
<name>A0A9W7SRD9_9PEZI</name>
<dbReference type="EMBL" id="RIBY02001901">
    <property type="protein sequence ID" value="KAH9827193.1"/>
    <property type="molecule type" value="Genomic_DNA"/>
</dbReference>
<evidence type="ECO:0000256" key="2">
    <source>
        <dbReference type="SAM" id="Phobius"/>
    </source>
</evidence>
<keyword evidence="2" id="KW-0472">Membrane</keyword>
<evidence type="ECO:0000256" key="1">
    <source>
        <dbReference type="SAM" id="MobiDB-lite"/>
    </source>
</evidence>
<feature type="transmembrane region" description="Helical" evidence="2">
    <location>
        <begin position="57"/>
        <end position="77"/>
    </location>
</feature>
<feature type="compositionally biased region" description="Low complexity" evidence="1">
    <location>
        <begin position="36"/>
        <end position="52"/>
    </location>
</feature>
<keyword evidence="2" id="KW-0812">Transmembrane</keyword>
<keyword evidence="5" id="KW-1185">Reference proteome</keyword>
<protein>
    <submittedName>
        <fullName evidence="4">Uncharacterized protein</fullName>
    </submittedName>
</protein>
<comment type="caution">
    <text evidence="4">The sequence shown here is derived from an EMBL/GenBank/DDBJ whole genome shotgun (WGS) entry which is preliminary data.</text>
</comment>
<proteinExistence type="predicted"/>
<keyword evidence="2" id="KW-1133">Transmembrane helix</keyword>
<feature type="chain" id="PRO_5040754029" evidence="3">
    <location>
        <begin position="20"/>
        <end position="78"/>
    </location>
</feature>
<reference evidence="4 5" key="2">
    <citation type="journal article" date="2021" name="Curr. Genet.">
        <title>Genetic response to nitrogen starvation in the aggressive Eucalyptus foliar pathogen Teratosphaeria destructans.</title>
        <authorList>
            <person name="Havenga M."/>
            <person name="Wingfield B.D."/>
            <person name="Wingfield M.J."/>
            <person name="Dreyer L.L."/>
            <person name="Roets F."/>
            <person name="Aylward J."/>
        </authorList>
    </citation>
    <scope>NUCLEOTIDE SEQUENCE [LARGE SCALE GENOMIC DNA]</scope>
    <source>
        <strain evidence="4">CMW44962</strain>
    </source>
</reference>
<dbReference type="Proteomes" id="UP001138500">
    <property type="component" value="Unassembled WGS sequence"/>
</dbReference>